<dbReference type="AlphaFoldDB" id="A0A9N7YLP6"/>
<protein>
    <submittedName>
        <fullName evidence="3">Uncharacterized protein</fullName>
    </submittedName>
</protein>
<proteinExistence type="predicted"/>
<dbReference type="EMBL" id="CADEAL010001873">
    <property type="protein sequence ID" value="CAB1436261.1"/>
    <property type="molecule type" value="Genomic_DNA"/>
</dbReference>
<evidence type="ECO:0000313" key="3">
    <source>
        <dbReference type="EMBL" id="CAB1436261.1"/>
    </source>
</evidence>
<feature type="compositionally biased region" description="Basic and acidic residues" evidence="2">
    <location>
        <begin position="441"/>
        <end position="456"/>
    </location>
</feature>
<evidence type="ECO:0000256" key="1">
    <source>
        <dbReference type="SAM" id="Coils"/>
    </source>
</evidence>
<feature type="region of interest" description="Disordered" evidence="2">
    <location>
        <begin position="426"/>
        <end position="463"/>
    </location>
</feature>
<organism evidence="3 4">
    <name type="scientific">Pleuronectes platessa</name>
    <name type="common">European plaice</name>
    <dbReference type="NCBI Taxonomy" id="8262"/>
    <lineage>
        <taxon>Eukaryota</taxon>
        <taxon>Metazoa</taxon>
        <taxon>Chordata</taxon>
        <taxon>Craniata</taxon>
        <taxon>Vertebrata</taxon>
        <taxon>Euteleostomi</taxon>
        <taxon>Actinopterygii</taxon>
        <taxon>Neopterygii</taxon>
        <taxon>Teleostei</taxon>
        <taxon>Neoteleostei</taxon>
        <taxon>Acanthomorphata</taxon>
        <taxon>Carangaria</taxon>
        <taxon>Pleuronectiformes</taxon>
        <taxon>Pleuronectoidei</taxon>
        <taxon>Pleuronectidae</taxon>
        <taxon>Pleuronectes</taxon>
    </lineage>
</organism>
<feature type="coiled-coil region" evidence="1">
    <location>
        <begin position="127"/>
        <end position="161"/>
    </location>
</feature>
<sequence length="463" mass="53150">MQQQDTVTSLKAELIRAMDEINALKDGPSSLKEQCGKIEASLHQEPTRPETSCSRGVEKENQVLKEEVNLLKVRQRRLEEELIHKNQLIVSANEDKRAQTNAHIICLALLTIKEQELKKSLTEVGEIKALKDGTSSLKEQVEQLQEKLREKDGLIQKETRKKRQSFKGFADCLFELTECQAKCGRLEASLHQEPYQPETSWSREVEVEKENQVRKEEVNLLKVGQRRLEDELINKNHLIMSANEEKRAQTNHYIICLALLTIKEKELKKSLTECGRLEASLHQEPTQPETSWSRDVEKENLVLKEAVNLLKVGQRRLEEELIHKNQLIVSANEEKRTQTSAYIDCLALLTTKEQELKRSLTEVGEINALKDGTSSLKEQVEQLQEQLREKDCLVKKETRKQRKSFKGFADCLFELTECQAKCERAQIEHRSRGTAPRPAHSLRDTRSELVHVKEPLTDSPAAS</sequence>
<name>A0A9N7YLP6_PLEPL</name>
<comment type="caution">
    <text evidence="3">The sequence shown here is derived from an EMBL/GenBank/DDBJ whole genome shotgun (WGS) entry which is preliminary data.</text>
</comment>
<evidence type="ECO:0000313" key="4">
    <source>
        <dbReference type="Proteomes" id="UP001153269"/>
    </source>
</evidence>
<feature type="coiled-coil region" evidence="1">
    <location>
        <begin position="366"/>
        <end position="400"/>
    </location>
</feature>
<gene>
    <name evidence="3" type="ORF">PLEPLA_LOCUS24296</name>
</gene>
<accession>A0A9N7YLP6</accession>
<keyword evidence="4" id="KW-1185">Reference proteome</keyword>
<evidence type="ECO:0000256" key="2">
    <source>
        <dbReference type="SAM" id="MobiDB-lite"/>
    </source>
</evidence>
<dbReference type="Proteomes" id="UP001153269">
    <property type="component" value="Unassembled WGS sequence"/>
</dbReference>
<reference evidence="3" key="1">
    <citation type="submission" date="2020-03" db="EMBL/GenBank/DDBJ databases">
        <authorList>
            <person name="Weist P."/>
        </authorList>
    </citation>
    <scope>NUCLEOTIDE SEQUENCE</scope>
</reference>
<keyword evidence="1" id="KW-0175">Coiled coil</keyword>